<feature type="region of interest" description="Disordered" evidence="1">
    <location>
        <begin position="184"/>
        <end position="203"/>
    </location>
</feature>
<accession>A0A0E3ZHL6</accession>
<reference evidence="3 4" key="1">
    <citation type="journal article" date="2015" name="Sci. Rep.">
        <title>Unraveling adaptation of Pontibacter korlensis to radiation and infertility in desert through complete genome and comparative transcriptomic analysis.</title>
        <authorList>
            <person name="Dai J."/>
            <person name="Dai W."/>
            <person name="Qiu C."/>
            <person name="Yang Z."/>
            <person name="Zhang Y."/>
            <person name="Zhou M."/>
            <person name="Zhang L."/>
            <person name="Fang C."/>
            <person name="Gao Q."/>
            <person name="Yang Q."/>
            <person name="Li X."/>
            <person name="Wang Z."/>
            <person name="Wang Z."/>
            <person name="Jia Z."/>
            <person name="Chen X."/>
        </authorList>
    </citation>
    <scope>NUCLEOTIDE SEQUENCE [LARGE SCALE GENOMIC DNA]</scope>
    <source>
        <strain evidence="3 4">X14-1T</strain>
    </source>
</reference>
<dbReference type="OrthoDB" id="1523584at2"/>
<protein>
    <submittedName>
        <fullName evidence="3">Uncharacterized protein</fullName>
    </submittedName>
</protein>
<keyword evidence="2" id="KW-0472">Membrane</keyword>
<gene>
    <name evidence="3" type="ORF">PKOR_14950</name>
</gene>
<feature type="compositionally biased region" description="Polar residues" evidence="1">
    <location>
        <begin position="84"/>
        <end position="93"/>
    </location>
</feature>
<evidence type="ECO:0000313" key="4">
    <source>
        <dbReference type="Proteomes" id="UP000033109"/>
    </source>
</evidence>
<proteinExistence type="predicted"/>
<dbReference type="Proteomes" id="UP000033109">
    <property type="component" value="Chromosome"/>
</dbReference>
<dbReference type="KEGG" id="pko:PKOR_14950"/>
<organism evidence="3 4">
    <name type="scientific">Pontibacter korlensis</name>
    <dbReference type="NCBI Taxonomy" id="400092"/>
    <lineage>
        <taxon>Bacteria</taxon>
        <taxon>Pseudomonadati</taxon>
        <taxon>Bacteroidota</taxon>
        <taxon>Cytophagia</taxon>
        <taxon>Cytophagales</taxon>
        <taxon>Hymenobacteraceae</taxon>
        <taxon>Pontibacter</taxon>
    </lineage>
</organism>
<evidence type="ECO:0000256" key="1">
    <source>
        <dbReference type="SAM" id="MobiDB-lite"/>
    </source>
</evidence>
<keyword evidence="2" id="KW-1133">Transmembrane helix</keyword>
<feature type="region of interest" description="Disordered" evidence="1">
    <location>
        <begin position="69"/>
        <end position="119"/>
    </location>
</feature>
<name>A0A0E3ZHL6_9BACT</name>
<dbReference type="PATRIC" id="fig|400092.3.peg.3258"/>
<feature type="transmembrane region" description="Helical" evidence="2">
    <location>
        <begin position="46"/>
        <end position="64"/>
    </location>
</feature>
<dbReference type="AlphaFoldDB" id="A0A0E3ZHL6"/>
<dbReference type="HOGENOM" id="CLU_036812_0_0_10"/>
<dbReference type="RefSeq" id="WP_046311767.1">
    <property type="nucleotide sequence ID" value="NZ_CBCSCY010000045.1"/>
</dbReference>
<dbReference type="EMBL" id="CP009621">
    <property type="protein sequence ID" value="AKD04148.1"/>
    <property type="molecule type" value="Genomic_DNA"/>
</dbReference>
<keyword evidence="4" id="KW-1185">Reference proteome</keyword>
<sequence length="407" mass="45062">MSDEELDDLFRKSAERYEPPFDEEAWEAMEQRLDSRRTIWARMKRFIPLLLLALLVSVGAWWQLANEPAAPSEKIRTAEEDTAGQDTRSWGQKSESKVAALPELSPEPVQPPSSNKGTVNVAPVKAVSSKTPEVIAKRGVPVKPLVSVATEVKQRVPSMATNVGDTAGAGARLKAHLPDSVSQVALQKAAQPEAPDSSSQKPKVKEQAFLKNITLSLVLAPDFTTVRFREPDQISLNAGLLVSVPLSSRFSLVTGVIGANKVYYTEAKEYEPYPGYWTGKSLPDEIEATCQVLDIPLNLQYLVWKHGKNKVYVQAGVSSYLMLHEKYTYTYEHAGQDTYSKSWEISNRNRHWFGMQNLSVGYTRRLSPAFVVGAEPFVKIPLSSIGEGQVKLTSAGIFFTAGYTLDR</sequence>
<evidence type="ECO:0000313" key="3">
    <source>
        <dbReference type="EMBL" id="AKD04148.1"/>
    </source>
</evidence>
<evidence type="ECO:0000256" key="2">
    <source>
        <dbReference type="SAM" id="Phobius"/>
    </source>
</evidence>
<dbReference type="STRING" id="400092.PKOR_14950"/>
<keyword evidence="2" id="KW-0812">Transmembrane</keyword>